<accession>A0A059FRN7</accession>
<comment type="caution">
    <text evidence="2">The sequence shown here is derived from an EMBL/GenBank/DDBJ whole genome shotgun (WGS) entry which is preliminary data.</text>
</comment>
<keyword evidence="3" id="KW-1185">Reference proteome</keyword>
<reference evidence="2 3" key="1">
    <citation type="submission" date="2013-04" db="EMBL/GenBank/DDBJ databases">
        <title>Hyphomonas hirschiana VP5 Genome Sequencing.</title>
        <authorList>
            <person name="Lai Q."/>
            <person name="Shao Z."/>
        </authorList>
    </citation>
    <scope>NUCLEOTIDE SEQUENCE [LARGE SCALE GENOMIC DNA]</scope>
    <source>
        <strain evidence="2 3">VP5</strain>
    </source>
</reference>
<gene>
    <name evidence="2" type="ORF">HHI_10844</name>
</gene>
<dbReference type="PATRIC" id="fig|1280951.3.peg.2189"/>
<dbReference type="Proteomes" id="UP000025061">
    <property type="component" value="Unassembled WGS sequence"/>
</dbReference>
<sequence length="137" mass="14911">MTQAARTLSPFDFRPDFTPAPPAEAGEVRLSAEEVVALIARVRSDALAETSRQEAQETLDRLDRVTATMRDVLSDLLKLMQIMDSAAYDTGTSAQLRSTVTGLAQRLLDGQGDLFGLTRDLSEKLDNAPTAGRRMGQ</sequence>
<dbReference type="RefSeq" id="WP_011646410.1">
    <property type="nucleotide sequence ID" value="NZ_ARYI01000008.1"/>
</dbReference>
<proteinExistence type="predicted"/>
<evidence type="ECO:0000256" key="1">
    <source>
        <dbReference type="SAM" id="MobiDB-lite"/>
    </source>
</evidence>
<evidence type="ECO:0000313" key="3">
    <source>
        <dbReference type="Proteomes" id="UP000025061"/>
    </source>
</evidence>
<protein>
    <submittedName>
        <fullName evidence="2">Uncharacterized protein</fullName>
    </submittedName>
</protein>
<dbReference type="OrthoDB" id="7619684at2"/>
<organism evidence="2 3">
    <name type="scientific">Hyphomonas hirschiana VP5</name>
    <dbReference type="NCBI Taxonomy" id="1280951"/>
    <lineage>
        <taxon>Bacteria</taxon>
        <taxon>Pseudomonadati</taxon>
        <taxon>Pseudomonadota</taxon>
        <taxon>Alphaproteobacteria</taxon>
        <taxon>Hyphomonadales</taxon>
        <taxon>Hyphomonadaceae</taxon>
        <taxon>Hyphomonas</taxon>
    </lineage>
</organism>
<evidence type="ECO:0000313" key="2">
    <source>
        <dbReference type="EMBL" id="KCZ93176.1"/>
    </source>
</evidence>
<feature type="region of interest" description="Disordered" evidence="1">
    <location>
        <begin position="1"/>
        <end position="22"/>
    </location>
</feature>
<dbReference type="AlphaFoldDB" id="A0A059FRN7"/>
<dbReference type="EMBL" id="ARYI01000008">
    <property type="protein sequence ID" value="KCZ93176.1"/>
    <property type="molecule type" value="Genomic_DNA"/>
</dbReference>
<name>A0A059FRN7_9PROT</name>